<organism evidence="1 2">
    <name type="scientific">Rhododendron simsii</name>
    <name type="common">Sims's rhododendron</name>
    <dbReference type="NCBI Taxonomy" id="118357"/>
    <lineage>
        <taxon>Eukaryota</taxon>
        <taxon>Viridiplantae</taxon>
        <taxon>Streptophyta</taxon>
        <taxon>Embryophyta</taxon>
        <taxon>Tracheophyta</taxon>
        <taxon>Spermatophyta</taxon>
        <taxon>Magnoliopsida</taxon>
        <taxon>eudicotyledons</taxon>
        <taxon>Gunneridae</taxon>
        <taxon>Pentapetalae</taxon>
        <taxon>asterids</taxon>
        <taxon>Ericales</taxon>
        <taxon>Ericaceae</taxon>
        <taxon>Ericoideae</taxon>
        <taxon>Rhodoreae</taxon>
        <taxon>Rhododendron</taxon>
    </lineage>
</organism>
<dbReference type="PANTHER" id="PTHR35046:SF18">
    <property type="entry name" value="RNA-DIRECTED DNA POLYMERASE"/>
    <property type="match status" value="1"/>
</dbReference>
<dbReference type="InterPro" id="IPR021109">
    <property type="entry name" value="Peptidase_aspartic_dom_sf"/>
</dbReference>
<dbReference type="EMBL" id="WJXA01000011">
    <property type="protein sequence ID" value="KAF7126571.1"/>
    <property type="molecule type" value="Genomic_DNA"/>
</dbReference>
<dbReference type="Proteomes" id="UP000626092">
    <property type="component" value="Unassembled WGS sequence"/>
</dbReference>
<comment type="caution">
    <text evidence="1">The sequence shown here is derived from an EMBL/GenBank/DDBJ whole genome shotgun (WGS) entry which is preliminary data.</text>
</comment>
<gene>
    <name evidence="1" type="ORF">RHSIM_Rhsim11G0031300</name>
</gene>
<dbReference type="AlphaFoldDB" id="A0A834G4E5"/>
<keyword evidence="2" id="KW-1185">Reference proteome</keyword>
<protein>
    <recommendedName>
        <fullName evidence="3">Asp_protease_2 domain-containing protein</fullName>
    </recommendedName>
</protein>
<reference evidence="1" key="1">
    <citation type="submission" date="2019-11" db="EMBL/GenBank/DDBJ databases">
        <authorList>
            <person name="Liu Y."/>
            <person name="Hou J."/>
            <person name="Li T.-Q."/>
            <person name="Guan C.-H."/>
            <person name="Wu X."/>
            <person name="Wu H.-Z."/>
            <person name="Ling F."/>
            <person name="Zhang R."/>
            <person name="Shi X.-G."/>
            <person name="Ren J.-P."/>
            <person name="Chen E.-F."/>
            <person name="Sun J.-M."/>
        </authorList>
    </citation>
    <scope>NUCLEOTIDE SEQUENCE</scope>
    <source>
        <strain evidence="1">Adult_tree_wgs_1</strain>
        <tissue evidence="1">Leaves</tissue>
    </source>
</reference>
<name>A0A834G4E5_RHOSS</name>
<evidence type="ECO:0000313" key="2">
    <source>
        <dbReference type="Proteomes" id="UP000626092"/>
    </source>
</evidence>
<dbReference type="OrthoDB" id="1934635at2759"/>
<dbReference type="CDD" id="cd00303">
    <property type="entry name" value="retropepsin_like"/>
    <property type="match status" value="1"/>
</dbReference>
<dbReference type="Gene3D" id="2.40.70.10">
    <property type="entry name" value="Acid Proteases"/>
    <property type="match status" value="1"/>
</dbReference>
<evidence type="ECO:0008006" key="3">
    <source>
        <dbReference type="Google" id="ProtNLM"/>
    </source>
</evidence>
<proteinExistence type="predicted"/>
<evidence type="ECO:0000313" key="1">
    <source>
        <dbReference type="EMBL" id="KAF7126571.1"/>
    </source>
</evidence>
<accession>A0A834G4E5</accession>
<dbReference type="PANTHER" id="PTHR35046">
    <property type="entry name" value="ZINC KNUCKLE (CCHC-TYPE) FAMILY PROTEIN"/>
    <property type="match status" value="1"/>
</dbReference>
<sequence length="172" mass="19159">MDVEGVVTDQSEPYEKEAVYDDDHQLILHEEVIEEVVGDVRPLLVVCRFVIDSGSCKNVVAEEAVQKLGLKTGPHPNPYKLSWLKRGNEVKVSKKILVAFSVGSKYRDEIWCDVVAMDACHLLLGQPWQYDRRVTLDGGTNTYTLSYGGTKISLLPSKEVGPKPREGTNLLS</sequence>